<dbReference type="KEGG" id="asoc:CB4_02341"/>
<organism evidence="1 2">
    <name type="scientific">Aneurinibacillus soli</name>
    <dbReference type="NCBI Taxonomy" id="1500254"/>
    <lineage>
        <taxon>Bacteria</taxon>
        <taxon>Bacillati</taxon>
        <taxon>Bacillota</taxon>
        <taxon>Bacilli</taxon>
        <taxon>Bacillales</taxon>
        <taxon>Paenibacillaceae</taxon>
        <taxon>Aneurinibacillus group</taxon>
        <taxon>Aneurinibacillus</taxon>
    </lineage>
</organism>
<protein>
    <submittedName>
        <fullName evidence="1">Uncharacterized protein</fullName>
    </submittedName>
</protein>
<keyword evidence="2" id="KW-1185">Reference proteome</keyword>
<dbReference type="OrthoDB" id="2601355at2"/>
<gene>
    <name evidence="1" type="ORF">CB4_02341</name>
</gene>
<evidence type="ECO:0000313" key="1">
    <source>
        <dbReference type="EMBL" id="BAU28167.1"/>
    </source>
</evidence>
<dbReference type="EMBL" id="AP017312">
    <property type="protein sequence ID" value="BAU28167.1"/>
    <property type="molecule type" value="Genomic_DNA"/>
</dbReference>
<dbReference type="RefSeq" id="WP_096465943.1">
    <property type="nucleotide sequence ID" value="NZ_AP017312.1"/>
</dbReference>
<evidence type="ECO:0000313" key="2">
    <source>
        <dbReference type="Proteomes" id="UP000217696"/>
    </source>
</evidence>
<accession>A0A0U5BD86</accession>
<dbReference type="AlphaFoldDB" id="A0A0U5BD86"/>
<reference evidence="1 2" key="1">
    <citation type="submission" date="2015-12" db="EMBL/GenBank/DDBJ databases">
        <title>Genome sequence of Aneurinibacillus soli.</title>
        <authorList>
            <person name="Lee J.S."/>
            <person name="Lee K.C."/>
            <person name="Kim K.K."/>
            <person name="Lee B.W."/>
        </authorList>
    </citation>
    <scope>NUCLEOTIDE SEQUENCE [LARGE SCALE GENOMIC DNA]</scope>
    <source>
        <strain evidence="1 2">CB4</strain>
    </source>
</reference>
<dbReference type="Proteomes" id="UP000217696">
    <property type="component" value="Chromosome"/>
</dbReference>
<name>A0A0U5BD86_9BACL</name>
<proteinExistence type="predicted"/>
<sequence length="137" mass="15584">MTKRQIINANSQFTVAELSGGRLSWPFFPSKIKPFVKGFCLEVPGISGVHRMTYSPPMDAELLSVAVGASRYDSKDNWSVEINGERFIESIYTKDLPEGMYLMVVKPVLTGDEMKFVFDNQSGEPKEVWFNYQFLID</sequence>